<dbReference type="Proteomes" id="UP000198846">
    <property type="component" value="Unassembled WGS sequence"/>
</dbReference>
<dbReference type="Pfam" id="PF07494">
    <property type="entry name" value="Reg_prop"/>
    <property type="match status" value="3"/>
</dbReference>
<dbReference type="InterPro" id="IPR011110">
    <property type="entry name" value="Reg_prop"/>
</dbReference>
<dbReference type="Gene3D" id="2.130.10.10">
    <property type="entry name" value="YVTN repeat-like/Quinoprotein amine dehydrogenase"/>
    <property type="match status" value="2"/>
</dbReference>
<gene>
    <name evidence="2" type="ORF">SAMN04487990_108131</name>
</gene>
<proteinExistence type="predicted"/>
<dbReference type="EMBL" id="FNQK01000008">
    <property type="protein sequence ID" value="SEA22632.1"/>
    <property type="molecule type" value="Genomic_DNA"/>
</dbReference>
<accession>A0A1H3ZH16</accession>
<name>A0A1H3ZH16_BIZPA</name>
<evidence type="ECO:0000313" key="3">
    <source>
        <dbReference type="Proteomes" id="UP000198846"/>
    </source>
</evidence>
<dbReference type="STRING" id="283786.SAMN04487990_108131"/>
<sequence>MSSCNGQKESGLPTVFEANKTTNQVHRDDRDVVTNGLLDKNGDMWFTTLTEGVYKYDGSSFVNFTTQDGLCSNKVNAVIEDKAGVLWFATSKGLCRFNGETFATIPLPQEDALKVSPITGLRSRTTQEVLSLIQDSKGGFWLGTLASGAYYFDGETFTSYLRFKGRIHPDDKVYNNVIQSIVEDDFGNTWLTSQTHGGITRYDGNGFTNYSLKDGLTDDMVFSSFNDRDGTLWFGTLDNGLMLYKDGGFKFYDETDGLNNNMVSCFYQDQSGTLWIGSFRESTVTWFDGEAFSVVPFDKDQKLVELRFIAGDKDGNVWFGGRYGLLYRYDGTELKDFTHLKRMN</sequence>
<keyword evidence="1" id="KW-0597">Phosphoprotein</keyword>
<dbReference type="PANTHER" id="PTHR43547:SF2">
    <property type="entry name" value="HYBRID SIGNAL TRANSDUCTION HISTIDINE KINASE C"/>
    <property type="match status" value="1"/>
</dbReference>
<dbReference type="RefSeq" id="WP_177165308.1">
    <property type="nucleotide sequence ID" value="NZ_FNQK01000008.1"/>
</dbReference>
<keyword evidence="3" id="KW-1185">Reference proteome</keyword>
<evidence type="ECO:0000256" key="1">
    <source>
        <dbReference type="ARBA" id="ARBA00022553"/>
    </source>
</evidence>
<evidence type="ECO:0000313" key="2">
    <source>
        <dbReference type="EMBL" id="SEA22632.1"/>
    </source>
</evidence>
<dbReference type="SUPFAM" id="SSF63829">
    <property type="entry name" value="Calcium-dependent phosphotriesterase"/>
    <property type="match status" value="2"/>
</dbReference>
<dbReference type="PANTHER" id="PTHR43547">
    <property type="entry name" value="TWO-COMPONENT HISTIDINE KINASE"/>
    <property type="match status" value="1"/>
</dbReference>
<organism evidence="2 3">
    <name type="scientific">Bizionia paragorgiae</name>
    <dbReference type="NCBI Taxonomy" id="283786"/>
    <lineage>
        <taxon>Bacteria</taxon>
        <taxon>Pseudomonadati</taxon>
        <taxon>Bacteroidota</taxon>
        <taxon>Flavobacteriia</taxon>
        <taxon>Flavobacteriales</taxon>
        <taxon>Flavobacteriaceae</taxon>
        <taxon>Bizionia</taxon>
    </lineage>
</organism>
<reference evidence="2 3" key="1">
    <citation type="submission" date="2016-10" db="EMBL/GenBank/DDBJ databases">
        <authorList>
            <person name="de Groot N.N."/>
        </authorList>
    </citation>
    <scope>NUCLEOTIDE SEQUENCE [LARGE SCALE GENOMIC DNA]</scope>
    <source>
        <strain evidence="2 3">DSM 23842</strain>
    </source>
</reference>
<dbReference type="GO" id="GO:0000155">
    <property type="term" value="F:phosphorelay sensor kinase activity"/>
    <property type="evidence" value="ECO:0007669"/>
    <property type="project" value="TreeGrafter"/>
</dbReference>
<dbReference type="AlphaFoldDB" id="A0A1H3ZH16"/>
<dbReference type="InterPro" id="IPR015943">
    <property type="entry name" value="WD40/YVTN_repeat-like_dom_sf"/>
</dbReference>
<protein>
    <submittedName>
        <fullName evidence="2">Two component regulator propeller</fullName>
    </submittedName>
</protein>